<reference evidence="2" key="2">
    <citation type="submission" date="2020-09" db="EMBL/GenBank/DDBJ databases">
        <authorList>
            <person name="Sun Q."/>
            <person name="Zhou Y."/>
        </authorList>
    </citation>
    <scope>NUCLEOTIDE SEQUENCE</scope>
    <source>
        <strain evidence="2">CGMCC 4.7110</strain>
    </source>
</reference>
<feature type="transmembrane region" description="Helical" evidence="1">
    <location>
        <begin position="12"/>
        <end position="33"/>
    </location>
</feature>
<feature type="transmembrane region" description="Helical" evidence="1">
    <location>
        <begin position="137"/>
        <end position="160"/>
    </location>
</feature>
<keyword evidence="1" id="KW-0812">Transmembrane</keyword>
<proteinExistence type="predicted"/>
<keyword evidence="1" id="KW-0472">Membrane</keyword>
<keyword evidence="1" id="KW-1133">Transmembrane helix</keyword>
<dbReference type="AlphaFoldDB" id="A0A917XE96"/>
<evidence type="ECO:0000256" key="1">
    <source>
        <dbReference type="SAM" id="Phobius"/>
    </source>
</evidence>
<feature type="transmembrane region" description="Helical" evidence="1">
    <location>
        <begin position="71"/>
        <end position="92"/>
    </location>
</feature>
<feature type="transmembrane region" description="Helical" evidence="1">
    <location>
        <begin position="113"/>
        <end position="131"/>
    </location>
</feature>
<evidence type="ECO:0000313" key="3">
    <source>
        <dbReference type="Proteomes" id="UP000653411"/>
    </source>
</evidence>
<dbReference type="RefSeq" id="WP_189264452.1">
    <property type="nucleotide sequence ID" value="NZ_BMML01000009.1"/>
</dbReference>
<dbReference type="Proteomes" id="UP000653411">
    <property type="component" value="Unassembled WGS sequence"/>
</dbReference>
<gene>
    <name evidence="2" type="ORF">GCM10011578_043750</name>
</gene>
<dbReference type="EMBL" id="BMML01000009">
    <property type="protein sequence ID" value="GGN15643.1"/>
    <property type="molecule type" value="Genomic_DNA"/>
</dbReference>
<feature type="transmembrane region" description="Helical" evidence="1">
    <location>
        <begin position="45"/>
        <end position="65"/>
    </location>
</feature>
<evidence type="ECO:0008006" key="4">
    <source>
        <dbReference type="Google" id="ProtNLM"/>
    </source>
</evidence>
<keyword evidence="3" id="KW-1185">Reference proteome</keyword>
<name>A0A917XE96_9ACTN</name>
<comment type="caution">
    <text evidence="2">The sequence shown here is derived from an EMBL/GenBank/DDBJ whole genome shotgun (WGS) entry which is preliminary data.</text>
</comment>
<organism evidence="2 3">
    <name type="scientific">Streptomyces fuscichromogenes</name>
    <dbReference type="NCBI Taxonomy" id="1324013"/>
    <lineage>
        <taxon>Bacteria</taxon>
        <taxon>Bacillati</taxon>
        <taxon>Actinomycetota</taxon>
        <taxon>Actinomycetes</taxon>
        <taxon>Kitasatosporales</taxon>
        <taxon>Streptomycetaceae</taxon>
        <taxon>Streptomyces</taxon>
    </lineage>
</organism>
<sequence>MAGPVDWESFAVMTGGASGALTGLLFVAVSLNANRIARHPVLRAIAAQTLVLFLAPLVMATLLLAPRQTDWALGAELMTAGLAGGLSLLAIGRRRRGPATADQRLTGLFDRRDTSIVVMLLFVAAGAVQASGTSAGLYLLLPASLVAFVSGVLSAWNFLLPPPDLL</sequence>
<reference evidence="2" key="1">
    <citation type="journal article" date="2014" name="Int. J. Syst. Evol. Microbiol.">
        <title>Complete genome sequence of Corynebacterium casei LMG S-19264T (=DSM 44701T), isolated from a smear-ripened cheese.</title>
        <authorList>
            <consortium name="US DOE Joint Genome Institute (JGI-PGF)"/>
            <person name="Walter F."/>
            <person name="Albersmeier A."/>
            <person name="Kalinowski J."/>
            <person name="Ruckert C."/>
        </authorList>
    </citation>
    <scope>NUCLEOTIDE SEQUENCE</scope>
    <source>
        <strain evidence="2">CGMCC 4.7110</strain>
    </source>
</reference>
<evidence type="ECO:0000313" key="2">
    <source>
        <dbReference type="EMBL" id="GGN15643.1"/>
    </source>
</evidence>
<accession>A0A917XE96</accession>
<protein>
    <recommendedName>
        <fullName evidence="4">Modulator of FtsH protease</fullName>
    </recommendedName>
</protein>